<dbReference type="InterPro" id="IPR027417">
    <property type="entry name" value="P-loop_NTPase"/>
</dbReference>
<protein>
    <recommendedName>
        <fullName evidence="3">GNAT family N-acetyltransferase</fullName>
    </recommendedName>
</protein>
<evidence type="ECO:0000313" key="2">
    <source>
        <dbReference type="Proteomes" id="UP001054811"/>
    </source>
</evidence>
<proteinExistence type="predicted"/>
<sequence length="79" mass="8296">MNVLSQCDNLALMKTASPRDLGELRELFGYAPEELVSAAPAFGKGQALFAGGFSAEPQLVQMGSRLTEEGGGDVAIPIR</sequence>
<gene>
    <name evidence="1" type="ORF">L2X98_22380</name>
</gene>
<evidence type="ECO:0008006" key="3">
    <source>
        <dbReference type="Google" id="ProtNLM"/>
    </source>
</evidence>
<dbReference type="Gene3D" id="3.40.50.300">
    <property type="entry name" value="P-loop containing nucleotide triphosphate hydrolases"/>
    <property type="match status" value="1"/>
</dbReference>
<dbReference type="Proteomes" id="UP001054811">
    <property type="component" value="Chromosome"/>
</dbReference>
<dbReference type="EMBL" id="CP091139">
    <property type="protein sequence ID" value="UUT35901.1"/>
    <property type="molecule type" value="Genomic_DNA"/>
</dbReference>
<organism evidence="1 2">
    <name type="scientific">Microbacterium elymi</name>
    <dbReference type="NCBI Taxonomy" id="2909587"/>
    <lineage>
        <taxon>Bacteria</taxon>
        <taxon>Bacillati</taxon>
        <taxon>Actinomycetota</taxon>
        <taxon>Actinomycetes</taxon>
        <taxon>Micrococcales</taxon>
        <taxon>Microbacteriaceae</taxon>
        <taxon>Microbacterium</taxon>
    </lineage>
</organism>
<evidence type="ECO:0000313" key="1">
    <source>
        <dbReference type="EMBL" id="UUT35901.1"/>
    </source>
</evidence>
<dbReference type="RefSeq" id="WP_259612536.1">
    <property type="nucleotide sequence ID" value="NZ_CP091139.2"/>
</dbReference>
<keyword evidence="2" id="KW-1185">Reference proteome</keyword>
<name>A0ABY5NL44_9MICO</name>
<accession>A0ABY5NL44</accession>
<reference evidence="1" key="1">
    <citation type="submission" date="2022-01" db="EMBL/GenBank/DDBJ databases">
        <title>Microbacterium eymi and Microbacterium rhizovicinus sp. nov., isolated from the rhizospheric soil of Elymus tsukushiensis, a plant native to the Dokdo Islands, Republic of Korea.</title>
        <authorList>
            <person name="Hwang Y.J."/>
        </authorList>
    </citation>
    <scope>NUCLEOTIDE SEQUENCE</scope>
    <source>
        <strain evidence="1">KUDC0405</strain>
    </source>
</reference>